<sequence>MTMCGRLPVVYAPEADERLSSWIARMAPFYAMTVSEFVATLGLKGHDVFDLEWRLSEGQGALIAARIGLSPEAVQAMTFREFGPQARLMIARKSRYYCPYCPEEPQRKSTALPWRFRCPVHGVEFRGATGETLSDRFGTDCFKKLEGHAEVGAAHLDAWARSAGQGDLEAPEVLQLLTVRHRRASPPNVCEQPRMSLKDRRDYHDFLTTPIIRQALTVVVPEYDQVAPVLAKPVRPGLHALAQGSLLQCFALAVGAGRIIEDPVKWAISVMLMSDAEAQGRVRQAIDAWPLSLRRSISARFWRAERDERARQSAEKAARQRQSHKLRLIQSHKYRYGIS</sequence>
<dbReference type="OrthoDB" id="7820794at2"/>
<dbReference type="InterPro" id="IPR009492">
    <property type="entry name" value="TniQ"/>
</dbReference>
<gene>
    <name evidence="2" type="ORF">SAMN04488092_11778</name>
    <name evidence="3" type="ORF">SAMN04488092_1263</name>
</gene>
<keyword evidence="4" id="KW-1185">Reference proteome</keyword>
<accession>A0A1H9K8H2</accession>
<dbReference type="AlphaFoldDB" id="A0A1H9K8H2"/>
<dbReference type="STRING" id="657014.SAMN04488092_11778"/>
<feature type="domain" description="TniQ" evidence="1">
    <location>
        <begin position="8"/>
        <end position="123"/>
    </location>
</feature>
<evidence type="ECO:0000313" key="3">
    <source>
        <dbReference type="EMBL" id="SER08952.1"/>
    </source>
</evidence>
<evidence type="ECO:0000313" key="4">
    <source>
        <dbReference type="Proteomes" id="UP000198634"/>
    </source>
</evidence>
<reference evidence="2 4" key="1">
    <citation type="submission" date="2016-10" db="EMBL/GenBank/DDBJ databases">
        <authorList>
            <person name="de Groot N.N."/>
        </authorList>
    </citation>
    <scope>NUCLEOTIDE SEQUENCE [LARGE SCALE GENOMIC DNA]</scope>
    <source>
        <strain evidence="2 4">DSM 22007</strain>
    </source>
</reference>
<evidence type="ECO:0000313" key="2">
    <source>
        <dbReference type="EMBL" id="SEQ95431.1"/>
    </source>
</evidence>
<dbReference type="Pfam" id="PF06527">
    <property type="entry name" value="TniQ"/>
    <property type="match status" value="1"/>
</dbReference>
<dbReference type="Proteomes" id="UP000198634">
    <property type="component" value="Unassembled WGS sequence"/>
</dbReference>
<protein>
    <submittedName>
        <fullName evidence="2">TniQ protein</fullName>
    </submittedName>
</protein>
<dbReference type="EMBL" id="FOEP01000017">
    <property type="protein sequence ID" value="SEQ95431.1"/>
    <property type="molecule type" value="Genomic_DNA"/>
</dbReference>
<dbReference type="EMBL" id="FOEP01000026">
    <property type="protein sequence ID" value="SER08952.1"/>
    <property type="molecule type" value="Genomic_DNA"/>
</dbReference>
<name>A0A1H9K8H2_9RHOB</name>
<evidence type="ECO:0000259" key="1">
    <source>
        <dbReference type="Pfam" id="PF06527"/>
    </source>
</evidence>
<organism evidence="2 4">
    <name type="scientific">Thalassovita taeanensis</name>
    <dbReference type="NCBI Taxonomy" id="657014"/>
    <lineage>
        <taxon>Bacteria</taxon>
        <taxon>Pseudomonadati</taxon>
        <taxon>Pseudomonadota</taxon>
        <taxon>Alphaproteobacteria</taxon>
        <taxon>Rhodobacterales</taxon>
        <taxon>Roseobacteraceae</taxon>
        <taxon>Thalassovita</taxon>
    </lineage>
</organism>
<proteinExistence type="predicted"/>